<dbReference type="RefSeq" id="WP_242688245.1">
    <property type="nucleotide sequence ID" value="NZ_CP036265.1"/>
</dbReference>
<proteinExistence type="predicted"/>
<dbReference type="KEGG" id="acaf:CA12_43550"/>
<dbReference type="AlphaFoldDB" id="A0A517PFT7"/>
<organism evidence="2 3">
    <name type="scientific">Alienimonas californiensis</name>
    <dbReference type="NCBI Taxonomy" id="2527989"/>
    <lineage>
        <taxon>Bacteria</taxon>
        <taxon>Pseudomonadati</taxon>
        <taxon>Planctomycetota</taxon>
        <taxon>Planctomycetia</taxon>
        <taxon>Planctomycetales</taxon>
        <taxon>Planctomycetaceae</taxon>
        <taxon>Alienimonas</taxon>
    </lineage>
</organism>
<feature type="domain" description="ATP-grasp" evidence="1">
    <location>
        <begin position="118"/>
        <end position="259"/>
    </location>
</feature>
<evidence type="ECO:0000313" key="3">
    <source>
        <dbReference type="Proteomes" id="UP000318741"/>
    </source>
</evidence>
<dbReference type="InterPro" id="IPR025643">
    <property type="entry name" value="R2K_3"/>
</dbReference>
<gene>
    <name evidence="2" type="ORF">CA12_43550</name>
</gene>
<evidence type="ECO:0000313" key="2">
    <source>
        <dbReference type="EMBL" id="QDT18214.1"/>
    </source>
</evidence>
<sequence length="267" mass="27999">MQEHGRLVRWMVDPDVLPPDDPLPAAVAAAGGTLTECDSTDPEALNRVAGGGPVVFRGSVEAAAAWTAAGAPAGVWANFPALRFEVYSRPLGPWLLNAEPVRLALAELIDRREAVLDAVGAGGEVFVRPDAASKPFGGTLLRAATWQADVERLAFYDVPPSEPVLACRPRRVEREWRAVIAAGAVVAGCLYRDPAGPRVEPELPAAVRRLANAAAATGYAPDPLWCLDLCESEGSLFVLEVGAFACASLYGCDRGVIVAAAYAAVTA</sequence>
<name>A0A517PFT7_9PLAN</name>
<keyword evidence="3" id="KW-1185">Reference proteome</keyword>
<protein>
    <recommendedName>
        <fullName evidence="1">ATP-grasp domain-containing protein</fullName>
    </recommendedName>
</protein>
<evidence type="ECO:0000259" key="1">
    <source>
        <dbReference type="Pfam" id="PF14243"/>
    </source>
</evidence>
<dbReference type="Proteomes" id="UP000318741">
    <property type="component" value="Chromosome"/>
</dbReference>
<accession>A0A517PFT7</accession>
<dbReference type="Pfam" id="PF14243">
    <property type="entry name" value="R2K_3"/>
    <property type="match status" value="1"/>
</dbReference>
<dbReference type="EMBL" id="CP036265">
    <property type="protein sequence ID" value="QDT18214.1"/>
    <property type="molecule type" value="Genomic_DNA"/>
</dbReference>
<reference evidence="2 3" key="1">
    <citation type="submission" date="2019-02" db="EMBL/GenBank/DDBJ databases">
        <title>Deep-cultivation of Planctomycetes and their phenomic and genomic characterization uncovers novel biology.</title>
        <authorList>
            <person name="Wiegand S."/>
            <person name="Jogler M."/>
            <person name="Boedeker C."/>
            <person name="Pinto D."/>
            <person name="Vollmers J."/>
            <person name="Rivas-Marin E."/>
            <person name="Kohn T."/>
            <person name="Peeters S.H."/>
            <person name="Heuer A."/>
            <person name="Rast P."/>
            <person name="Oberbeckmann S."/>
            <person name="Bunk B."/>
            <person name="Jeske O."/>
            <person name="Meyerdierks A."/>
            <person name="Storesund J.E."/>
            <person name="Kallscheuer N."/>
            <person name="Luecker S."/>
            <person name="Lage O.M."/>
            <person name="Pohl T."/>
            <person name="Merkel B.J."/>
            <person name="Hornburger P."/>
            <person name="Mueller R.-W."/>
            <person name="Bruemmer F."/>
            <person name="Labrenz M."/>
            <person name="Spormann A.M."/>
            <person name="Op den Camp H."/>
            <person name="Overmann J."/>
            <person name="Amann R."/>
            <person name="Jetten M.S.M."/>
            <person name="Mascher T."/>
            <person name="Medema M.H."/>
            <person name="Devos D.P."/>
            <person name="Kaster A.-K."/>
            <person name="Ovreas L."/>
            <person name="Rohde M."/>
            <person name="Galperin M.Y."/>
            <person name="Jogler C."/>
        </authorList>
    </citation>
    <scope>NUCLEOTIDE SEQUENCE [LARGE SCALE GENOMIC DNA]</scope>
    <source>
        <strain evidence="2 3">CA12</strain>
    </source>
</reference>